<dbReference type="AlphaFoldDB" id="A0A268NXL8"/>
<name>A0A268NXL8_SHOCL</name>
<evidence type="ECO:0000313" key="1">
    <source>
        <dbReference type="EMBL" id="PAE87810.1"/>
    </source>
</evidence>
<reference evidence="1 2" key="1">
    <citation type="submission" date="2017-07" db="EMBL/GenBank/DDBJ databases">
        <title>Isolation and whole genome analysis of endospore-forming bacteria from heroin.</title>
        <authorList>
            <person name="Kalinowski J."/>
            <person name="Ahrens B."/>
            <person name="Al-Dilaimi A."/>
            <person name="Winkler A."/>
            <person name="Wibberg D."/>
            <person name="Schleenbecker U."/>
            <person name="Ruckert C."/>
            <person name="Wolfel R."/>
            <person name="Grass G."/>
        </authorList>
    </citation>
    <scope>NUCLEOTIDE SEQUENCE [LARGE SCALE GENOMIC DNA]</scope>
    <source>
        <strain evidence="1 2">7539</strain>
    </source>
</reference>
<sequence length="125" mass="15077">MYKVNKPNNFFAKGFYIEDQVRSSNSKIHNEEQFRIALLDHAKKKEQSMYDGWDIDDYTREKEQEFFQEWTEKQRRLKEGTFSDLVQYVIDERINLSLVKPSELTQEDFEDDNSPKFLVVQNIIL</sequence>
<gene>
    <name evidence="1" type="ORF">CHH72_16395</name>
</gene>
<dbReference type="RefSeq" id="WP_095326955.1">
    <property type="nucleotide sequence ID" value="NZ_NPCC01000028.1"/>
</dbReference>
<proteinExistence type="predicted"/>
<dbReference type="EMBL" id="NPCC01000028">
    <property type="protein sequence ID" value="PAE87810.1"/>
    <property type="molecule type" value="Genomic_DNA"/>
</dbReference>
<organism evidence="1 2">
    <name type="scientific">Shouchella clausii</name>
    <name type="common">Alkalihalobacillus clausii</name>
    <dbReference type="NCBI Taxonomy" id="79880"/>
    <lineage>
        <taxon>Bacteria</taxon>
        <taxon>Bacillati</taxon>
        <taxon>Bacillota</taxon>
        <taxon>Bacilli</taxon>
        <taxon>Bacillales</taxon>
        <taxon>Bacillaceae</taxon>
        <taxon>Shouchella</taxon>
    </lineage>
</organism>
<comment type="caution">
    <text evidence="1">The sequence shown here is derived from an EMBL/GenBank/DDBJ whole genome shotgun (WGS) entry which is preliminary data.</text>
</comment>
<accession>A0A268NXL8</accession>
<evidence type="ECO:0000313" key="2">
    <source>
        <dbReference type="Proteomes" id="UP000216207"/>
    </source>
</evidence>
<dbReference type="Proteomes" id="UP000216207">
    <property type="component" value="Unassembled WGS sequence"/>
</dbReference>
<protein>
    <submittedName>
        <fullName evidence="1">Uncharacterized protein</fullName>
    </submittedName>
</protein>